<comment type="caution">
    <text evidence="4">The sequence shown here is derived from an EMBL/GenBank/DDBJ whole genome shotgun (WGS) entry which is preliminary data.</text>
</comment>
<evidence type="ECO:0000259" key="2">
    <source>
        <dbReference type="Pfam" id="PF00364"/>
    </source>
</evidence>
<dbReference type="RefSeq" id="WP_246053639.1">
    <property type="nucleotide sequence ID" value="NZ_RJKE01000001.1"/>
</dbReference>
<proteinExistence type="predicted"/>
<dbReference type="PRINTS" id="PR01490">
    <property type="entry name" value="RTXTOXIND"/>
</dbReference>
<dbReference type="Proteomes" id="UP000272400">
    <property type="component" value="Unassembled WGS sequence"/>
</dbReference>
<dbReference type="PROSITE" id="PS51257">
    <property type="entry name" value="PROKAR_LIPOPROTEIN"/>
    <property type="match status" value="1"/>
</dbReference>
<keyword evidence="5" id="KW-1185">Reference proteome</keyword>
<dbReference type="Gene3D" id="2.40.50.100">
    <property type="match status" value="1"/>
</dbReference>
<feature type="domain" description="Lipoyl-binding" evidence="2">
    <location>
        <begin position="54"/>
        <end position="88"/>
    </location>
</feature>
<dbReference type="Gene3D" id="2.40.30.170">
    <property type="match status" value="1"/>
</dbReference>
<reference evidence="4 5" key="1">
    <citation type="submission" date="2018-11" db="EMBL/GenBank/DDBJ databases">
        <title>Sequencing the genomes of 1000 actinobacteria strains.</title>
        <authorList>
            <person name="Klenk H.-P."/>
        </authorList>
    </citation>
    <scope>NUCLEOTIDE SEQUENCE [LARGE SCALE GENOMIC DNA]</scope>
    <source>
        <strain evidence="4 5">DSM 44254</strain>
    </source>
</reference>
<organism evidence="4 5">
    <name type="scientific">Actinocorallia herbida</name>
    <dbReference type="NCBI Taxonomy" id="58109"/>
    <lineage>
        <taxon>Bacteria</taxon>
        <taxon>Bacillati</taxon>
        <taxon>Actinomycetota</taxon>
        <taxon>Actinomycetes</taxon>
        <taxon>Streptosporangiales</taxon>
        <taxon>Thermomonosporaceae</taxon>
        <taxon>Actinocorallia</taxon>
    </lineage>
</organism>
<dbReference type="SUPFAM" id="SSF51230">
    <property type="entry name" value="Single hybrid motif"/>
    <property type="match status" value="1"/>
</dbReference>
<evidence type="ECO:0000313" key="5">
    <source>
        <dbReference type="Proteomes" id="UP000272400"/>
    </source>
</evidence>
<gene>
    <name evidence="4" type="ORF">EDD29_8065</name>
</gene>
<dbReference type="EMBL" id="RJKE01000001">
    <property type="protein sequence ID" value="ROO90341.1"/>
    <property type="molecule type" value="Genomic_DNA"/>
</dbReference>
<dbReference type="InterPro" id="IPR000089">
    <property type="entry name" value="Biotin_lipoyl"/>
</dbReference>
<dbReference type="Pfam" id="PF00364">
    <property type="entry name" value="Biotin_lipoyl"/>
    <property type="match status" value="1"/>
</dbReference>
<dbReference type="InterPro" id="IPR011053">
    <property type="entry name" value="Single_hybrid_motif"/>
</dbReference>
<sequence length="443" mass="44519">MMRRFIPPALAFTCVLVSLSGCSGDGDDGARIRLGTVERGAVAETVEAPATLTAKANATLRSPAEGTVARLRVRDGDRVKEGQVLARISSPTAREQLDQAEEADRKAADGVAPPTGLAIADFKDEIDAIAERGFKKARQAAMAIEDPKERAKALAEITQAEGDYASAAGAAEAAVDRLNAGIGGVTAALSSIGAASRVQTQAAVKAARRTVDGLVLRAPFAGVVSLGGPSGGGNDALSGLLPAEIAGLTGDLAVPGAATDGSAVAVGAPVTSGAAVITVTDVSELRISADIDESDILKVERGSTAAADFDALPEAVYAAKVYSVGVTPKAGSGGGVTYQVQLDLAEGRLPDGAEAPEPKPGMSAVVRITVREVADVLVVPVAAVVSSGRDSVVWVDDGGKAVRRIVTLGAEGDGTAEVVSGLKEGDRVVVSGADSVEAGQDLK</sequence>
<feature type="domain" description="YknX-like C-terminal permuted SH3-like" evidence="3">
    <location>
        <begin position="376"/>
        <end position="441"/>
    </location>
</feature>
<dbReference type="GO" id="GO:1990281">
    <property type="term" value="C:efflux pump complex"/>
    <property type="evidence" value="ECO:0007669"/>
    <property type="project" value="TreeGrafter"/>
</dbReference>
<dbReference type="Pfam" id="PF25989">
    <property type="entry name" value="YknX_C"/>
    <property type="match status" value="1"/>
</dbReference>
<accession>A0A3N1D9Z4</accession>
<dbReference type="AlphaFoldDB" id="A0A3N1D9Z4"/>
<name>A0A3N1D9Z4_9ACTN</name>
<dbReference type="InterPro" id="IPR058637">
    <property type="entry name" value="YknX-like_C"/>
</dbReference>
<dbReference type="Gene3D" id="2.40.420.20">
    <property type="match status" value="1"/>
</dbReference>
<protein>
    <submittedName>
        <fullName evidence="4">RND family efflux transporter MFP subunit</fullName>
    </submittedName>
</protein>
<evidence type="ECO:0000256" key="1">
    <source>
        <dbReference type="SAM" id="MobiDB-lite"/>
    </source>
</evidence>
<evidence type="ECO:0000259" key="3">
    <source>
        <dbReference type="Pfam" id="PF25989"/>
    </source>
</evidence>
<dbReference type="PANTHER" id="PTHR30469">
    <property type="entry name" value="MULTIDRUG RESISTANCE PROTEIN MDTA"/>
    <property type="match status" value="1"/>
</dbReference>
<evidence type="ECO:0000313" key="4">
    <source>
        <dbReference type="EMBL" id="ROO90341.1"/>
    </source>
</evidence>
<dbReference type="PANTHER" id="PTHR30469:SF33">
    <property type="entry name" value="SLR1207 PROTEIN"/>
    <property type="match status" value="1"/>
</dbReference>
<dbReference type="GO" id="GO:0015562">
    <property type="term" value="F:efflux transmembrane transporter activity"/>
    <property type="evidence" value="ECO:0007669"/>
    <property type="project" value="TreeGrafter"/>
</dbReference>
<feature type="region of interest" description="Disordered" evidence="1">
    <location>
        <begin position="89"/>
        <end position="111"/>
    </location>
</feature>